<evidence type="ECO:0000256" key="1">
    <source>
        <dbReference type="ARBA" id="ARBA00007257"/>
    </source>
</evidence>
<dbReference type="RefSeq" id="WP_311816909.1">
    <property type="nucleotide sequence ID" value="NZ_JARPXG010000029.1"/>
</dbReference>
<evidence type="ECO:0000256" key="7">
    <source>
        <dbReference type="SAM" id="Phobius"/>
    </source>
</evidence>
<feature type="domain" description="SpaA-like prealbumin fold" evidence="9">
    <location>
        <begin position="799"/>
        <end position="885"/>
    </location>
</feature>
<comment type="caution">
    <text evidence="10">The sequence shown here is derived from an EMBL/GenBank/DDBJ whole genome shotgun (WGS) entry which is preliminary data.</text>
</comment>
<feature type="domain" description="SpaA-like prealbumin fold" evidence="9">
    <location>
        <begin position="984"/>
        <end position="1070"/>
    </location>
</feature>
<feature type="region of interest" description="Disordered" evidence="6">
    <location>
        <begin position="130"/>
        <end position="162"/>
    </location>
</feature>
<keyword evidence="2" id="KW-0134">Cell wall</keyword>
<dbReference type="InterPro" id="IPR019931">
    <property type="entry name" value="LPXTG_anchor"/>
</dbReference>
<protein>
    <submittedName>
        <fullName evidence="10">SpaA isopeptide-forming pilin-related protein</fullName>
    </submittedName>
</protein>
<feature type="domain" description="SpaA-like prealbumin fold" evidence="9">
    <location>
        <begin position="1170"/>
        <end position="1256"/>
    </location>
</feature>
<proteinExistence type="inferred from homology"/>
<dbReference type="InterPro" id="IPR013783">
    <property type="entry name" value="Ig-like_fold"/>
</dbReference>
<evidence type="ECO:0000256" key="4">
    <source>
        <dbReference type="ARBA" id="ARBA00022729"/>
    </source>
</evidence>
<keyword evidence="5" id="KW-0572">Peptidoglycan-anchor</keyword>
<dbReference type="InterPro" id="IPR041033">
    <property type="entry name" value="SpaA_PFL_dom_1"/>
</dbReference>
<evidence type="ECO:0000256" key="6">
    <source>
        <dbReference type="SAM" id="MobiDB-lite"/>
    </source>
</evidence>
<evidence type="ECO:0000256" key="5">
    <source>
        <dbReference type="ARBA" id="ARBA00023088"/>
    </source>
</evidence>
<evidence type="ECO:0000259" key="8">
    <source>
        <dbReference type="Pfam" id="PF00746"/>
    </source>
</evidence>
<reference evidence="10" key="1">
    <citation type="submission" date="2023-03" db="EMBL/GenBank/DDBJ databases">
        <authorList>
            <person name="Shen W."/>
            <person name="Cai J."/>
        </authorList>
    </citation>
    <scope>NUCLEOTIDE SEQUENCE</scope>
    <source>
        <strain evidence="10">Y15</strain>
    </source>
</reference>
<accession>A0AAW8TD37</accession>
<evidence type="ECO:0000256" key="3">
    <source>
        <dbReference type="ARBA" id="ARBA00022525"/>
    </source>
</evidence>
<dbReference type="Pfam" id="PF00746">
    <property type="entry name" value="Gram_pos_anchor"/>
    <property type="match status" value="1"/>
</dbReference>
<keyword evidence="7" id="KW-0812">Transmembrane</keyword>
<feature type="domain" description="SpaA-like prealbumin fold" evidence="9">
    <location>
        <begin position="614"/>
        <end position="702"/>
    </location>
</feature>
<organism evidence="10 11">
    <name type="scientific">Enterococcus raffinosus</name>
    <dbReference type="NCBI Taxonomy" id="71452"/>
    <lineage>
        <taxon>Bacteria</taxon>
        <taxon>Bacillati</taxon>
        <taxon>Bacillota</taxon>
        <taxon>Bacilli</taxon>
        <taxon>Lactobacillales</taxon>
        <taxon>Enterococcaceae</taxon>
        <taxon>Enterococcus</taxon>
    </lineage>
</organism>
<dbReference type="PANTHER" id="PTHR36108:SF13">
    <property type="entry name" value="COLOSSIN-B-RELATED"/>
    <property type="match status" value="1"/>
</dbReference>
<dbReference type="PANTHER" id="PTHR36108">
    <property type="entry name" value="COLOSSIN-B-RELATED"/>
    <property type="match status" value="1"/>
</dbReference>
<keyword evidence="3" id="KW-0964">Secreted</keyword>
<keyword evidence="7" id="KW-1133">Transmembrane helix</keyword>
<feature type="domain" description="Gram-positive cocci surface proteins LPxTG" evidence="8">
    <location>
        <begin position="1380"/>
        <end position="1417"/>
    </location>
</feature>
<feature type="domain" description="SpaA-like prealbumin fold" evidence="9">
    <location>
        <begin position="1078"/>
        <end position="1163"/>
    </location>
</feature>
<comment type="similarity">
    <text evidence="1">Belongs to the serine-aspartate repeat-containing protein (SDr) family.</text>
</comment>
<keyword evidence="7" id="KW-0472">Membrane</keyword>
<dbReference type="EMBL" id="JARPXL010000027">
    <property type="protein sequence ID" value="MDT2546291.1"/>
    <property type="molecule type" value="Genomic_DNA"/>
</dbReference>
<dbReference type="Pfam" id="PF17802">
    <property type="entry name" value="SpaA"/>
    <property type="match status" value="8"/>
</dbReference>
<name>A0AAW8TD37_9ENTE</name>
<dbReference type="Gene3D" id="2.60.40.10">
    <property type="entry name" value="Immunoglobulins"/>
    <property type="match status" value="8"/>
</dbReference>
<sequence>MKEKAKINIWYLILTISLVISQLGIPTVLAETIAAQDEDFQVEISTEKRQYTMGEDIQVDVSGTESDLDKFALTDAAEMQIKEEKRVDTAHKKYIVTFTKAGNYSLSATIENKIINGPLLTIENTLPEEVAQEEKVTETSDSQLENTEESKKSETSVQKEPLLRQTRAVSTELTTSPRDVSSTALENITYRITGNAGDIVESNGLIQLKIPKEAVRSSDGQELVDKLLITDPVSFVEKTSDADNWILTFSIDVSEVDHTTTFETYIKTSFIAATFYEGEAKQPANPYTVVGSYANKTLSDTFNIIPIRNGNPPFGKYYYGDKEMYPASTDTYGILDLNDAGKNKFALVVNYDHIARNNVVVKDVLPEGTELTPYPGAFDFATGSRTPIAGGIRIAEAGEDASGKQTFNYVSADFIDKVTYDAVTREITVNFGNLPADKSYMIEYALDVNDPEHIKAEGEVKNKASMSYDGGVYRTAYPLQIKDVSVQTVGLSKQVDKTIVNLNDNELTYNLRLKVYGGVLPAGAVITDNLDASKIDFDEWVSTIDDEIFDTDVTNNVIKITTKKDLIGPLTYDFSFKADSQKLKTGETVTNDATITNKDQTLKSSQVSTKRIDGRLKVIKIDDSGQTLADAEFDIKDTSGNIVDHGKTNASGEFLSTPLAVGNYQIIETKAPEGYVLEGTPHNVSVTSDAIEPIEISINNKKDMGDVLLTKLDKNTSEVLSGAVFELQDKEGKLLRSALQTDSKGKLLVTDLVPGDYQLVETKAPTGYVLDSTPLAFTIVKNQTQVVEVSKVNELIPGGVVLQKVDADTSEVLAGAVFELQDQTDKTLQNGLVTGLDGKLVINDLAPGEYQLVEIKAPTGYEIDRTPVSFTVEKGQTKVVEVEKQNQLTTGGVVLQKVDADTSEVLAGAVFELQDQSGNPEQSGLMTGSDGKLAIDNLKPGEYQLVETKAPTGYELDQTPIRFTIEKAQTKAVELKKSNKLITGSVVLTKADATTAEALAGAVFDLYNDRDEIVEKNLTTGQDGKLAVKNLRPGNYYFIETQAPTGYVKDDTPINFTIVKDQNQAIELTKTNHLTPGGVVLTKVDAESADPLSGAVFELQDMDGKILQKGLKTGADGKLAIDKLTPGNYQFVETQAPTGYELDQSPITFTIEKGQTKALELTKSNKQVKGSITLEKIDKQTGETLPGAVFELQDEDHKVIIKEMETDQAGRLSVQELKPGVYYFVEKKAPNGYDVDPTPLKVVVKEKQANSMAVEKTNEGKKKALRVVKKDKASMENLKDAVFSLFDKEGNELEKDLITDDNGTFALDDLDVGEYQLKETKAPEGYVIDSTPINFKIEEKTELITIDVYNAKEETEKSIKNSSGGSTLPDAGNSSSSGKTGNSTYYPKTGEKQSTWIVISGIFLIGTILYIVSKKRKIMR</sequence>
<evidence type="ECO:0000313" key="11">
    <source>
        <dbReference type="Proteomes" id="UP001254770"/>
    </source>
</evidence>
<feature type="domain" description="SpaA-like prealbumin fold" evidence="9">
    <location>
        <begin position="892"/>
        <end position="977"/>
    </location>
</feature>
<feature type="domain" description="SpaA-like prealbumin fold" evidence="9">
    <location>
        <begin position="705"/>
        <end position="790"/>
    </location>
</feature>
<gene>
    <name evidence="10" type="ORF">P7D69_18245</name>
</gene>
<evidence type="ECO:0000256" key="2">
    <source>
        <dbReference type="ARBA" id="ARBA00022512"/>
    </source>
</evidence>
<dbReference type="NCBIfam" id="TIGR01167">
    <property type="entry name" value="LPXTG_anchor"/>
    <property type="match status" value="1"/>
</dbReference>
<dbReference type="SUPFAM" id="SSF49478">
    <property type="entry name" value="Cna protein B-type domain"/>
    <property type="match status" value="8"/>
</dbReference>
<feature type="region of interest" description="Disordered" evidence="6">
    <location>
        <begin position="1355"/>
        <end position="1386"/>
    </location>
</feature>
<keyword evidence="4" id="KW-0732">Signal</keyword>
<feature type="compositionally biased region" description="Low complexity" evidence="6">
    <location>
        <begin position="1372"/>
        <end position="1384"/>
    </location>
</feature>
<evidence type="ECO:0000313" key="10">
    <source>
        <dbReference type="EMBL" id="MDT2546291.1"/>
    </source>
</evidence>
<evidence type="ECO:0000259" key="9">
    <source>
        <dbReference type="Pfam" id="PF17802"/>
    </source>
</evidence>
<feature type="domain" description="SpaA-like prealbumin fold" evidence="9">
    <location>
        <begin position="1265"/>
        <end position="1351"/>
    </location>
</feature>
<dbReference type="Proteomes" id="UP001254770">
    <property type="component" value="Unassembled WGS sequence"/>
</dbReference>
<feature type="transmembrane region" description="Helical" evidence="7">
    <location>
        <begin position="1394"/>
        <end position="1412"/>
    </location>
</feature>